<feature type="coiled-coil region" evidence="1">
    <location>
        <begin position="75"/>
        <end position="102"/>
    </location>
</feature>
<feature type="non-terminal residue" evidence="3">
    <location>
        <position position="1"/>
    </location>
</feature>
<sequence>SWELIINSEDFNVVIDPDDKYQEGGAMSMSKTELEKTDGEEEVIEEEEVTEEEVVEEVVETPEVEEEDTDKVNQLELDRTALKDAQEEIRALKEERLEDKSLAMVKNLIAKGHLRPAQGKNAYALILQSLRTTAKVRIHDEDEEGKNIEEDKDAVEVLLTLIKENSPKIETKPRALTWEGSDNPDNKLSDPEAKEAAEEIYALTE</sequence>
<name>X0X9L1_9ZZZZ</name>
<proteinExistence type="predicted"/>
<reference evidence="3" key="1">
    <citation type="journal article" date="2014" name="Front. Microbiol.">
        <title>High frequency of phylogenetically diverse reductive dehalogenase-homologous genes in deep subseafloor sedimentary metagenomes.</title>
        <authorList>
            <person name="Kawai M."/>
            <person name="Futagami T."/>
            <person name="Toyoda A."/>
            <person name="Takaki Y."/>
            <person name="Nishi S."/>
            <person name="Hori S."/>
            <person name="Arai W."/>
            <person name="Tsubouchi T."/>
            <person name="Morono Y."/>
            <person name="Uchiyama I."/>
            <person name="Ito T."/>
            <person name="Fujiyama A."/>
            <person name="Inagaki F."/>
            <person name="Takami H."/>
        </authorList>
    </citation>
    <scope>NUCLEOTIDE SEQUENCE</scope>
    <source>
        <strain evidence="3">Expedition CK06-06</strain>
    </source>
</reference>
<gene>
    <name evidence="3" type="ORF">S01H1_62164</name>
</gene>
<accession>X0X9L1</accession>
<feature type="compositionally biased region" description="Basic and acidic residues" evidence="2">
    <location>
        <begin position="184"/>
        <end position="197"/>
    </location>
</feature>
<dbReference type="AlphaFoldDB" id="X0X9L1"/>
<dbReference type="EMBL" id="BARS01040815">
    <property type="protein sequence ID" value="GAG39755.1"/>
    <property type="molecule type" value="Genomic_DNA"/>
</dbReference>
<feature type="region of interest" description="Disordered" evidence="2">
    <location>
        <begin position="17"/>
        <end position="70"/>
    </location>
</feature>
<evidence type="ECO:0000313" key="3">
    <source>
        <dbReference type="EMBL" id="GAG39755.1"/>
    </source>
</evidence>
<keyword evidence="1" id="KW-0175">Coiled coil</keyword>
<organism evidence="3">
    <name type="scientific">marine sediment metagenome</name>
    <dbReference type="NCBI Taxonomy" id="412755"/>
    <lineage>
        <taxon>unclassified sequences</taxon>
        <taxon>metagenomes</taxon>
        <taxon>ecological metagenomes</taxon>
    </lineage>
</organism>
<protein>
    <submittedName>
        <fullName evidence="3">Uncharacterized protein</fullName>
    </submittedName>
</protein>
<evidence type="ECO:0000256" key="1">
    <source>
        <dbReference type="SAM" id="Coils"/>
    </source>
</evidence>
<comment type="caution">
    <text evidence="3">The sequence shown here is derived from an EMBL/GenBank/DDBJ whole genome shotgun (WGS) entry which is preliminary data.</text>
</comment>
<feature type="compositionally biased region" description="Acidic residues" evidence="2">
    <location>
        <begin position="38"/>
        <end position="69"/>
    </location>
</feature>
<evidence type="ECO:0000256" key="2">
    <source>
        <dbReference type="SAM" id="MobiDB-lite"/>
    </source>
</evidence>
<feature type="region of interest" description="Disordered" evidence="2">
    <location>
        <begin position="170"/>
        <end position="205"/>
    </location>
</feature>